<proteinExistence type="predicted"/>
<protein>
    <submittedName>
        <fullName evidence="3">Uncharacterized protein</fullName>
    </submittedName>
</protein>
<name>A0A914SGY0_PAREQ</name>
<organism evidence="2 3">
    <name type="scientific">Parascaris equorum</name>
    <name type="common">Equine roundworm</name>
    <dbReference type="NCBI Taxonomy" id="6256"/>
    <lineage>
        <taxon>Eukaryota</taxon>
        <taxon>Metazoa</taxon>
        <taxon>Ecdysozoa</taxon>
        <taxon>Nematoda</taxon>
        <taxon>Chromadorea</taxon>
        <taxon>Rhabditida</taxon>
        <taxon>Spirurina</taxon>
        <taxon>Ascaridomorpha</taxon>
        <taxon>Ascaridoidea</taxon>
        <taxon>Ascarididae</taxon>
        <taxon>Parascaris</taxon>
    </lineage>
</organism>
<sequence>PRCAITKEEVKSKHYSSRSVPNNALPVDNHSHGNHIFIPLDHHSVHHDGIGGMTNDLQETEGLDLSTIRSADFFFNKAVITEETDFYNHSTLNSDKENKSAMAIENALPLTKFSQQIRPENGNNATDEEGEYRVDKTSLHDENATITSFGVESSISYKSDGDDAQHTTKAMAAVPLEPPQEIEQVLEHFRLQAVPVLNSSQPAASAKLTTG</sequence>
<feature type="compositionally biased region" description="Basic and acidic residues" evidence="1">
    <location>
        <begin position="1"/>
        <end position="12"/>
    </location>
</feature>
<dbReference type="Proteomes" id="UP000887564">
    <property type="component" value="Unplaced"/>
</dbReference>
<accession>A0A914SGY0</accession>
<dbReference type="WBParaSite" id="PEQ_0001324101-mRNA-1">
    <property type="protein sequence ID" value="PEQ_0001324101-mRNA-1"/>
    <property type="gene ID" value="PEQ_0001324101"/>
</dbReference>
<evidence type="ECO:0000313" key="2">
    <source>
        <dbReference type="Proteomes" id="UP000887564"/>
    </source>
</evidence>
<evidence type="ECO:0000256" key="1">
    <source>
        <dbReference type="SAM" id="MobiDB-lite"/>
    </source>
</evidence>
<evidence type="ECO:0000313" key="3">
    <source>
        <dbReference type="WBParaSite" id="PEQ_0001324101-mRNA-1"/>
    </source>
</evidence>
<feature type="region of interest" description="Disordered" evidence="1">
    <location>
        <begin position="1"/>
        <end position="23"/>
    </location>
</feature>
<dbReference type="AlphaFoldDB" id="A0A914SGY0"/>
<reference evidence="3" key="1">
    <citation type="submission" date="2022-11" db="UniProtKB">
        <authorList>
            <consortium name="WormBaseParasite"/>
        </authorList>
    </citation>
    <scope>IDENTIFICATION</scope>
</reference>
<keyword evidence="2" id="KW-1185">Reference proteome</keyword>